<evidence type="ECO:0000256" key="9">
    <source>
        <dbReference type="ARBA" id="ARBA00023136"/>
    </source>
</evidence>
<keyword evidence="3" id="KW-0813">Transport</keyword>
<feature type="transmembrane region" description="Helical" evidence="10">
    <location>
        <begin position="1106"/>
        <end position="1125"/>
    </location>
</feature>
<dbReference type="CDD" id="cd03244">
    <property type="entry name" value="ABCC_MRP_domain2"/>
    <property type="match status" value="1"/>
</dbReference>
<evidence type="ECO:0000256" key="2">
    <source>
        <dbReference type="ARBA" id="ARBA00009726"/>
    </source>
</evidence>
<dbReference type="FunFam" id="1.20.1560.10:FF:000081">
    <property type="entry name" value="Protein CBG24505"/>
    <property type="match status" value="1"/>
</dbReference>
<feature type="transmembrane region" description="Helical" evidence="10">
    <location>
        <begin position="948"/>
        <end position="970"/>
    </location>
</feature>
<dbReference type="PROSITE" id="PS50893">
    <property type="entry name" value="ABC_TRANSPORTER_2"/>
    <property type="match status" value="2"/>
</dbReference>
<feature type="domain" description="ABC transmembrane type-1" evidence="12">
    <location>
        <begin position="310"/>
        <end position="590"/>
    </location>
</feature>
<dbReference type="InterPro" id="IPR003593">
    <property type="entry name" value="AAA+_ATPase"/>
</dbReference>
<evidence type="ECO:0000259" key="11">
    <source>
        <dbReference type="PROSITE" id="PS50893"/>
    </source>
</evidence>
<dbReference type="CDD" id="cd03250">
    <property type="entry name" value="ABCC_MRP_domain1"/>
    <property type="match status" value="1"/>
</dbReference>
<evidence type="ECO:0000259" key="12">
    <source>
        <dbReference type="PROSITE" id="PS50929"/>
    </source>
</evidence>
<dbReference type="SUPFAM" id="SSF52540">
    <property type="entry name" value="P-loop containing nucleoside triphosphate hydrolases"/>
    <property type="match status" value="2"/>
</dbReference>
<dbReference type="PROSITE" id="PS50929">
    <property type="entry name" value="ABC_TM1F"/>
    <property type="match status" value="2"/>
</dbReference>
<sequence length="1440" mass="163161">MELLREYCNQNLHGIVNDDFDCFRVTIFPNLPSVFFWLLLPVFIAQIYRTQVNGGVRSETLPWTALLITKIIIAIYLILNSMARFIISIVFIQNNIHILSTDFINSIITMLTILAKISTYQFSSIGCMLIARKNGLVTSGILHITWIMFAICDFPEFFFSWQRSSTEQFTHGMSKTNAVLYQLWYPFVIIQVFLLCFADRRRLNATEASKKSNISPELDSSFLNRLSLWWFTSIPLLGARKTLVDADLYQLNEGNTSLYLYTKWERLWNPVLEGKFLIKSKYFVKNKAPPKPPSVIWRLFVMFRFDILSAAAIKICSDIIQFSSPFLLNLLLNYIQSGNKLVMEGIAFALVMFACAQIRSLLLNYYFFLMMRVSSKIQSTLISVIYHKTLRLSNSVRQTKTVGEIVNLMSVDAERFQLITPHIQQIWSCPFQITLALIYLFFTIGASAICGLVIMLLFLPLNIITSIIIRKFQAEQMRLKDERVKMCNEVLNGIKVVKLYAWEPPMENVIQQIRRKELKLVRKTNMIRAIADSFNASSPFLVAFLTFATYTLTSPANILTPQTAFVSLTLFIQLRSPMKVIAFLMHLIAQALVANKRIKDFLVAEEINPLAIDRKCSNFDTTNAIEIREALVTWSTSNLASGAPTFQVQRFTVPKSFLVAVVGKVGSGKTTLLNTILGEMEKLKGYIGVAGQVANVSQQPWIQNLSLKDNVMFGKELQQQYYNTVLEACALMEDLRTLPNGDATEIGEKGINLSGGQKARVAIARAVYQNCDIYLFDDPLSAVDSHVGKHIFEKVIGANGLLQNKTRILVTNNLAYLHVVDAVAYMQNNELAAYGSYKQLLEESETFAKFINECHTESVEQQESSKESEEAEEDLTISLNVLHTCRKETSVLKSNESSSLASRHFLQISVLPQLSTNDNDKSTKQPMKLIESEKVEVGKVKLNVYLQYLKSATIMTSFLSLFFVTSFGILQMCRGFWLSEWLMLIDIDVIDLLLPMNFRYFVFCVENVTITLIIIIISTPVFAVVIVPLALLYYASLHFYVPTSRQLRRLESVNHSPIYQHFSGTIQGLICIRAFEKVSIFCKSMQAHVDHYIRCKYSSILSNRWLAIRLEFIGNCIVLFAALFAVLSESWGAAVSAGIIGLSISCALNITEALNFAVRQISELETNIVAVERVKEYSETPTEADWSIRECKPKKDWPSKGRIIFDNYSTRYRPGLDLVIHQISVIILPAEKIGIIGRTGAGKSSFAMALFRMIEPVEGKISIDGIDISKIGLHDLRFNLTIIPQEPVLFSGSLRFNLDPFQNYSDQEIWAVLDLAHLKSFVSNLPEGLQYQINEEGKNISVGQKQLICLARALLRRILDEATAAIDSGTDAVIQETIRREFQYSTVLTIAHRLNTIMDYDRIIVLDNGCIRECDSPQKLLADRSSIFFSMVCDAQTIFQ</sequence>
<dbReference type="FunFam" id="3.40.50.300:FF:000074">
    <property type="entry name" value="Multidrug resistance-associated protein 5 isoform 1"/>
    <property type="match status" value="1"/>
</dbReference>
<accession>A0A158RBH9</accession>
<feature type="domain" description="ABC transmembrane type-1" evidence="12">
    <location>
        <begin position="986"/>
        <end position="1166"/>
    </location>
</feature>
<feature type="transmembrane region" description="Helical" evidence="10">
    <location>
        <begin position="436"/>
        <end position="469"/>
    </location>
</feature>
<dbReference type="Gene3D" id="1.20.1560.10">
    <property type="entry name" value="ABC transporter type 1, transmembrane domain"/>
    <property type="match status" value="2"/>
</dbReference>
<dbReference type="InterPro" id="IPR027417">
    <property type="entry name" value="P-loop_NTPase"/>
</dbReference>
<evidence type="ECO:0000256" key="8">
    <source>
        <dbReference type="ARBA" id="ARBA00022989"/>
    </source>
</evidence>
<dbReference type="InterPro" id="IPR050173">
    <property type="entry name" value="ABC_transporter_C-like"/>
</dbReference>
<dbReference type="GO" id="GO:0140359">
    <property type="term" value="F:ABC-type transporter activity"/>
    <property type="evidence" value="ECO:0007669"/>
    <property type="project" value="InterPro"/>
</dbReference>
<name>A0A158RBH9_THECL</name>
<feature type="transmembrane region" description="Helical" evidence="10">
    <location>
        <begin position="347"/>
        <end position="368"/>
    </location>
</feature>
<dbReference type="GO" id="GO:0005524">
    <property type="term" value="F:ATP binding"/>
    <property type="evidence" value="ECO:0007669"/>
    <property type="project" value="UniProtKB-KW"/>
</dbReference>
<dbReference type="STRING" id="103827.A0A158RBH9"/>
<dbReference type="PANTHER" id="PTHR24223:SF415">
    <property type="entry name" value="FI20190P1"/>
    <property type="match status" value="1"/>
</dbReference>
<dbReference type="Pfam" id="PF00005">
    <property type="entry name" value="ABC_tran"/>
    <property type="match status" value="2"/>
</dbReference>
<dbReference type="SMART" id="SM00382">
    <property type="entry name" value="AAA"/>
    <property type="match status" value="2"/>
</dbReference>
<organism evidence="15">
    <name type="scientific">Thelazia callipaeda</name>
    <name type="common">Oriental eyeworm</name>
    <name type="synonym">Parasitic nematode</name>
    <dbReference type="NCBI Taxonomy" id="103827"/>
    <lineage>
        <taxon>Eukaryota</taxon>
        <taxon>Metazoa</taxon>
        <taxon>Ecdysozoa</taxon>
        <taxon>Nematoda</taxon>
        <taxon>Chromadorea</taxon>
        <taxon>Rhabditida</taxon>
        <taxon>Spirurina</taxon>
        <taxon>Spiruromorpha</taxon>
        <taxon>Thelazioidea</taxon>
        <taxon>Thelaziidae</taxon>
        <taxon>Thelazia</taxon>
    </lineage>
</organism>
<feature type="transmembrane region" description="Helical" evidence="10">
    <location>
        <begin position="60"/>
        <end position="79"/>
    </location>
</feature>
<evidence type="ECO:0000256" key="10">
    <source>
        <dbReference type="SAM" id="Phobius"/>
    </source>
</evidence>
<keyword evidence="9 10" id="KW-0472">Membrane</keyword>
<dbReference type="OrthoDB" id="6500128at2759"/>
<evidence type="ECO:0000256" key="6">
    <source>
        <dbReference type="ARBA" id="ARBA00022741"/>
    </source>
</evidence>
<dbReference type="PANTHER" id="PTHR24223">
    <property type="entry name" value="ATP-BINDING CASSETTE SUB-FAMILY C"/>
    <property type="match status" value="1"/>
</dbReference>
<evidence type="ECO:0000256" key="1">
    <source>
        <dbReference type="ARBA" id="ARBA00004127"/>
    </source>
</evidence>
<evidence type="ECO:0000256" key="5">
    <source>
        <dbReference type="ARBA" id="ARBA00022737"/>
    </source>
</evidence>
<dbReference type="GO" id="GO:0016020">
    <property type="term" value="C:membrane"/>
    <property type="evidence" value="ECO:0007669"/>
    <property type="project" value="InterPro"/>
</dbReference>
<dbReference type="OMA" id="RLEIYMC"/>
<dbReference type="Gene3D" id="3.40.50.300">
    <property type="entry name" value="P-loop containing nucleotide triphosphate hydrolases"/>
    <property type="match status" value="2"/>
</dbReference>
<proteinExistence type="inferred from homology"/>
<feature type="transmembrane region" description="Helical" evidence="10">
    <location>
        <begin position="179"/>
        <end position="198"/>
    </location>
</feature>
<dbReference type="InterPro" id="IPR003439">
    <property type="entry name" value="ABC_transporter-like_ATP-bd"/>
</dbReference>
<keyword evidence="8 10" id="KW-1133">Transmembrane helix</keyword>
<dbReference type="PROSITE" id="PS00211">
    <property type="entry name" value="ABC_TRANSPORTER_1"/>
    <property type="match status" value="2"/>
</dbReference>
<feature type="transmembrane region" description="Helical" evidence="10">
    <location>
        <begin position="1131"/>
        <end position="1150"/>
    </location>
</feature>
<reference evidence="13 14" key="2">
    <citation type="submission" date="2018-11" db="EMBL/GenBank/DDBJ databases">
        <authorList>
            <consortium name="Pathogen Informatics"/>
        </authorList>
    </citation>
    <scope>NUCLEOTIDE SEQUENCE [LARGE SCALE GENOMIC DNA]</scope>
</reference>
<dbReference type="FunFam" id="3.40.50.300:FF:000997">
    <property type="entry name" value="Multidrug resistance-associated protein 1"/>
    <property type="match status" value="1"/>
</dbReference>
<dbReference type="GO" id="GO:0012505">
    <property type="term" value="C:endomembrane system"/>
    <property type="evidence" value="ECO:0007669"/>
    <property type="project" value="UniProtKB-SubCell"/>
</dbReference>
<reference evidence="15" key="1">
    <citation type="submission" date="2016-04" db="UniProtKB">
        <authorList>
            <consortium name="WormBaseParasite"/>
        </authorList>
    </citation>
    <scope>IDENTIFICATION</scope>
</reference>
<evidence type="ECO:0000313" key="13">
    <source>
        <dbReference type="EMBL" id="VDN01856.1"/>
    </source>
</evidence>
<dbReference type="GO" id="GO:0016887">
    <property type="term" value="F:ATP hydrolysis activity"/>
    <property type="evidence" value="ECO:0007669"/>
    <property type="project" value="InterPro"/>
</dbReference>
<keyword evidence="14" id="KW-1185">Reference proteome</keyword>
<gene>
    <name evidence="13" type="ORF">TCLT_LOCUS4706</name>
</gene>
<feature type="domain" description="ABC transporter" evidence="11">
    <location>
        <begin position="627"/>
        <end position="853"/>
    </location>
</feature>
<evidence type="ECO:0000256" key="4">
    <source>
        <dbReference type="ARBA" id="ARBA00022692"/>
    </source>
</evidence>
<feature type="transmembrane region" description="Helical" evidence="10">
    <location>
        <begin position="27"/>
        <end position="48"/>
    </location>
</feature>
<dbReference type="Pfam" id="PF00664">
    <property type="entry name" value="ABC_membrane"/>
    <property type="match status" value="2"/>
</dbReference>
<dbReference type="EMBL" id="UYYF01004300">
    <property type="protein sequence ID" value="VDN01856.1"/>
    <property type="molecule type" value="Genomic_DNA"/>
</dbReference>
<evidence type="ECO:0000256" key="3">
    <source>
        <dbReference type="ARBA" id="ARBA00022448"/>
    </source>
</evidence>
<dbReference type="InterPro" id="IPR017871">
    <property type="entry name" value="ABC_transporter-like_CS"/>
</dbReference>
<comment type="similarity">
    <text evidence="2">Belongs to the ABC transporter superfamily. ABCC family. Conjugate transporter (TC 3.A.1.208) subfamily.</text>
</comment>
<dbReference type="SUPFAM" id="SSF90123">
    <property type="entry name" value="ABC transporter transmembrane region"/>
    <property type="match status" value="2"/>
</dbReference>
<protein>
    <submittedName>
        <fullName evidence="15">Multidrug resistance-associated protein 1</fullName>
    </submittedName>
</protein>
<comment type="subcellular location">
    <subcellularLocation>
        <location evidence="1">Endomembrane system</location>
        <topology evidence="1">Multi-pass membrane protein</topology>
    </subcellularLocation>
</comment>
<evidence type="ECO:0000313" key="14">
    <source>
        <dbReference type="Proteomes" id="UP000276776"/>
    </source>
</evidence>
<feature type="transmembrane region" description="Helical" evidence="10">
    <location>
        <begin position="136"/>
        <end position="159"/>
    </location>
</feature>
<feature type="transmembrane region" description="Helical" evidence="10">
    <location>
        <begin position="295"/>
        <end position="313"/>
    </location>
</feature>
<feature type="domain" description="ABC transporter" evidence="11">
    <location>
        <begin position="1203"/>
        <end position="1433"/>
    </location>
</feature>
<evidence type="ECO:0000313" key="15">
    <source>
        <dbReference type="WBParaSite" id="TCLT_0000471701-mRNA-1"/>
    </source>
</evidence>
<feature type="transmembrane region" description="Helical" evidence="10">
    <location>
        <begin position="1000"/>
        <end position="1017"/>
    </location>
</feature>
<keyword evidence="4 10" id="KW-0812">Transmembrane</keyword>
<dbReference type="InterPro" id="IPR011527">
    <property type="entry name" value="ABC1_TM_dom"/>
</dbReference>
<feature type="transmembrane region" description="Helical" evidence="10">
    <location>
        <begin position="1023"/>
        <end position="1041"/>
    </location>
</feature>
<dbReference type="Proteomes" id="UP000276776">
    <property type="component" value="Unassembled WGS sequence"/>
</dbReference>
<evidence type="ECO:0000256" key="7">
    <source>
        <dbReference type="ARBA" id="ARBA00022840"/>
    </source>
</evidence>
<dbReference type="CDD" id="cd18595">
    <property type="entry name" value="ABC_6TM_MRP1_2_3_6_D1_like"/>
    <property type="match status" value="1"/>
</dbReference>
<dbReference type="WBParaSite" id="TCLT_0000471701-mRNA-1">
    <property type="protein sequence ID" value="TCLT_0000471701-mRNA-1"/>
    <property type="gene ID" value="TCLT_0000471701"/>
</dbReference>
<keyword evidence="6" id="KW-0547">Nucleotide-binding</keyword>
<keyword evidence="5" id="KW-0677">Repeat</keyword>
<keyword evidence="7" id="KW-0067">ATP-binding</keyword>
<dbReference type="InterPro" id="IPR036640">
    <property type="entry name" value="ABC1_TM_sf"/>
</dbReference>